<keyword evidence="3" id="KW-1133">Transmembrane helix</keyword>
<feature type="compositionally biased region" description="Low complexity" evidence="2">
    <location>
        <begin position="667"/>
        <end position="676"/>
    </location>
</feature>
<organism evidence="4 5">
    <name type="scientific">Triangularia verruculosa</name>
    <dbReference type="NCBI Taxonomy" id="2587418"/>
    <lineage>
        <taxon>Eukaryota</taxon>
        <taxon>Fungi</taxon>
        <taxon>Dikarya</taxon>
        <taxon>Ascomycota</taxon>
        <taxon>Pezizomycotina</taxon>
        <taxon>Sordariomycetes</taxon>
        <taxon>Sordariomycetidae</taxon>
        <taxon>Sordariales</taxon>
        <taxon>Podosporaceae</taxon>
        <taxon>Triangularia</taxon>
    </lineage>
</organism>
<feature type="coiled-coil region" evidence="1">
    <location>
        <begin position="136"/>
        <end position="212"/>
    </location>
</feature>
<dbReference type="Gene3D" id="1.10.287.1490">
    <property type="match status" value="1"/>
</dbReference>
<dbReference type="EMBL" id="MU863921">
    <property type="protein sequence ID" value="KAK4200321.1"/>
    <property type="molecule type" value="Genomic_DNA"/>
</dbReference>
<feature type="compositionally biased region" description="Pro residues" evidence="2">
    <location>
        <begin position="596"/>
        <end position="608"/>
    </location>
</feature>
<feature type="compositionally biased region" description="Basic and acidic residues" evidence="2">
    <location>
        <begin position="645"/>
        <end position="661"/>
    </location>
</feature>
<feature type="compositionally biased region" description="Acidic residues" evidence="2">
    <location>
        <begin position="1253"/>
        <end position="1266"/>
    </location>
</feature>
<evidence type="ECO:0000256" key="1">
    <source>
        <dbReference type="SAM" id="Coils"/>
    </source>
</evidence>
<reference evidence="4" key="2">
    <citation type="submission" date="2023-05" db="EMBL/GenBank/DDBJ databases">
        <authorList>
            <consortium name="Lawrence Berkeley National Laboratory"/>
            <person name="Steindorff A."/>
            <person name="Hensen N."/>
            <person name="Bonometti L."/>
            <person name="Westerberg I."/>
            <person name="Brannstrom I.O."/>
            <person name="Guillou S."/>
            <person name="Cros-Aarteil S."/>
            <person name="Calhoun S."/>
            <person name="Haridas S."/>
            <person name="Kuo A."/>
            <person name="Mondo S."/>
            <person name="Pangilinan J."/>
            <person name="Riley R."/>
            <person name="Labutti K."/>
            <person name="Andreopoulos B."/>
            <person name="Lipzen A."/>
            <person name="Chen C."/>
            <person name="Yanf M."/>
            <person name="Daum C."/>
            <person name="Ng V."/>
            <person name="Clum A."/>
            <person name="Ohm R."/>
            <person name="Martin F."/>
            <person name="Silar P."/>
            <person name="Natvig D."/>
            <person name="Lalanne C."/>
            <person name="Gautier V."/>
            <person name="Ament-Velasquez S.L."/>
            <person name="Kruys A."/>
            <person name="Hutchinson M.I."/>
            <person name="Powell A.J."/>
            <person name="Barry K."/>
            <person name="Miller A.N."/>
            <person name="Grigoriev I.V."/>
            <person name="Debuchy R."/>
            <person name="Gladieux P."/>
            <person name="Thoren M.H."/>
            <person name="Johannesson H."/>
        </authorList>
    </citation>
    <scope>NUCLEOTIDE SEQUENCE</scope>
    <source>
        <strain evidence="4">CBS 315.58</strain>
    </source>
</reference>
<reference evidence="4" key="1">
    <citation type="journal article" date="2023" name="Mol. Phylogenet. Evol.">
        <title>Genome-scale phylogeny and comparative genomics of the fungal order Sordariales.</title>
        <authorList>
            <person name="Hensen N."/>
            <person name="Bonometti L."/>
            <person name="Westerberg I."/>
            <person name="Brannstrom I.O."/>
            <person name="Guillou S."/>
            <person name="Cros-Aarteil S."/>
            <person name="Calhoun S."/>
            <person name="Haridas S."/>
            <person name="Kuo A."/>
            <person name="Mondo S."/>
            <person name="Pangilinan J."/>
            <person name="Riley R."/>
            <person name="LaButti K."/>
            <person name="Andreopoulos B."/>
            <person name="Lipzen A."/>
            <person name="Chen C."/>
            <person name="Yan M."/>
            <person name="Daum C."/>
            <person name="Ng V."/>
            <person name="Clum A."/>
            <person name="Steindorff A."/>
            <person name="Ohm R.A."/>
            <person name="Martin F."/>
            <person name="Silar P."/>
            <person name="Natvig D.O."/>
            <person name="Lalanne C."/>
            <person name="Gautier V."/>
            <person name="Ament-Velasquez S.L."/>
            <person name="Kruys A."/>
            <person name="Hutchinson M.I."/>
            <person name="Powell A.J."/>
            <person name="Barry K."/>
            <person name="Miller A.N."/>
            <person name="Grigoriev I.V."/>
            <person name="Debuchy R."/>
            <person name="Gladieux P."/>
            <person name="Hiltunen Thoren M."/>
            <person name="Johannesson H."/>
        </authorList>
    </citation>
    <scope>NUCLEOTIDE SEQUENCE</scope>
    <source>
        <strain evidence="4">CBS 315.58</strain>
    </source>
</reference>
<dbReference type="Proteomes" id="UP001303160">
    <property type="component" value="Unassembled WGS sequence"/>
</dbReference>
<feature type="compositionally biased region" description="Gly residues" evidence="2">
    <location>
        <begin position="1217"/>
        <end position="1227"/>
    </location>
</feature>
<feature type="region of interest" description="Disordered" evidence="2">
    <location>
        <begin position="1062"/>
        <end position="1082"/>
    </location>
</feature>
<keyword evidence="3" id="KW-0472">Membrane</keyword>
<protein>
    <submittedName>
        <fullName evidence="4">Uncharacterized protein</fullName>
    </submittedName>
</protein>
<feature type="region of interest" description="Disordered" evidence="2">
    <location>
        <begin position="572"/>
        <end position="679"/>
    </location>
</feature>
<evidence type="ECO:0000256" key="3">
    <source>
        <dbReference type="SAM" id="Phobius"/>
    </source>
</evidence>
<keyword evidence="5" id="KW-1185">Reference proteome</keyword>
<gene>
    <name evidence="4" type="ORF">QBC40DRAFT_348771</name>
</gene>
<keyword evidence="1" id="KW-0175">Coiled coil</keyword>
<comment type="caution">
    <text evidence="4">The sequence shown here is derived from an EMBL/GenBank/DDBJ whole genome shotgun (WGS) entry which is preliminary data.</text>
</comment>
<keyword evidence="3" id="KW-0812">Transmembrane</keyword>
<feature type="compositionally biased region" description="Polar residues" evidence="2">
    <location>
        <begin position="1201"/>
        <end position="1213"/>
    </location>
</feature>
<evidence type="ECO:0000313" key="4">
    <source>
        <dbReference type="EMBL" id="KAK4200321.1"/>
    </source>
</evidence>
<feature type="compositionally biased region" description="Low complexity" evidence="2">
    <location>
        <begin position="287"/>
        <end position="302"/>
    </location>
</feature>
<dbReference type="PANTHER" id="PTHR45615:SF80">
    <property type="entry name" value="GRIP DOMAIN-CONTAINING PROTEIN"/>
    <property type="match status" value="1"/>
</dbReference>
<feature type="region of interest" description="Disordered" evidence="2">
    <location>
        <begin position="276"/>
        <end position="302"/>
    </location>
</feature>
<feature type="region of interest" description="Disordered" evidence="2">
    <location>
        <begin position="1175"/>
        <end position="1280"/>
    </location>
</feature>
<evidence type="ECO:0000313" key="5">
    <source>
        <dbReference type="Proteomes" id="UP001303160"/>
    </source>
</evidence>
<dbReference type="PANTHER" id="PTHR45615">
    <property type="entry name" value="MYOSIN HEAVY CHAIN, NON-MUSCLE"/>
    <property type="match status" value="1"/>
</dbReference>
<sequence>MAGGQDESGALEGHAAPTMGTMSSARRLVRGPGDRGPRNVYEMRRDYDPWLLGRISWTKAGQEKLNKLLRTITQPPSNGFWRTVSGPNVPTEKIIYGWFEEHEKNNTSSAEVLAFRSLIRAYDNAMSGWTNTLDSGASLNKQMTQERELVERLRQETQTLTGECARLEDLQRRDQVFIDDLEEKNAEKADKIADLEQEQKNKQAEIRRLTLTLKSQRSQQTTPGGTVIEGGRHRATFSEDIALRERDEYLNEIEASHKKIDALEDENKSLRDKIERLRSGRDPIDQAGDSVTSTGASTSAGATALKATEQKYQDIIEELETRIGGLERTNTGLETTLAGVTTGSDETLKRERERLQADIVALREQLSSQRSEMSGKIHSLTRKLKELGDRYDICKNRSKDYEKKIRRLEISGDNIISHINRQFDRLEKTIEKCAEKCTPNLNRVNQWIAQVSAASSRISGMCEEAQALATRGIEELKNNPTPSLEFVNDIGSSLANVSHSSEGFSNNLERTLRKIKGLGGKTRLRLEQLDQANRDILETRSRFQSGLVTPTKLGHELDQHAARVEFIRQQLEHDPDSSDDSDTEVPIERFEQTSPPTRPRGEQPPPSEPVDTEQADQATDTAGPAEESSSPRPTQPQPKTPPNRSTDKHEVAMSEKDHGDAGDASQSSEPSSPVFDPDVDPGRLLLLRAYLRVRDIIRGVLDEDRRKSDNSFLGPLVRAARPEVEAILEELFAEAGDPPQDIVDEGAVDRNPEYLNHKYFWLCWVYDQLARFRNSDFSDPNLPITTDMGLLPWLDQCEEALTKQIKKLAVSPEWQQHLVEEFERVFVKDASERHEEATELRGKYDKLEAELLEVPLKPVEEYYVYSCVKRHLDSGKGGDDLEGLVMQIAPTIDREYKLAGVTEELERWIKDHEAWAADMTPPYIEPLAKLESRLRKKIADENDHDDKSRLRSRLRRVKEILRNRPMSELLLGNTVKSPLEVIWFNIQTNQDAVDDQYAGRRQRIEALIREKVFQLYTSNSHSTHAEAACFCSLLKYFMPKVYYGALHDGCCGHGRMVSPVKDGPNVDVQPPRPLGGSSPATRSGRICQGHHGHGRLSASATIVTVGCHILTAILWLAFFLASQPLEVLGSLLMVFTTPSDILRYALLWFRYFFSYLHWRFLPKNYAENYYPDTFASAPRPRRATTDTAVPGAFPDTPARQPGTSDGGSPSISQIDGGNEGGDGGGDNTTGDEPAPERRPSIDIFAPSPPADQAEAEDEDDDDDDDTPWPPPPERPPHFTLSRQVSSPASLIIHLSVITTVITSIAYLAVDQERRIWLSNNHWRRAFVNDLLEPFGKHDERVRGWVDWGVLAFPVNAILRAWNRFFVHVLWKNFSVVPWNTDRAVGSGTAGGYGGITWGERAGLGGEGGLGGTGRVGQSQAAGL</sequence>
<name>A0AAN6XHE9_9PEZI</name>
<accession>A0AAN6XHE9</accession>
<feature type="region of interest" description="Disordered" evidence="2">
    <location>
        <begin position="1"/>
        <end position="37"/>
    </location>
</feature>
<evidence type="ECO:0000256" key="2">
    <source>
        <dbReference type="SAM" id="MobiDB-lite"/>
    </source>
</evidence>
<feature type="transmembrane region" description="Helical" evidence="3">
    <location>
        <begin position="1096"/>
        <end position="1120"/>
    </location>
</feature>
<proteinExistence type="predicted"/>